<name>A0A250X9I4_9CHLO</name>
<dbReference type="Proteomes" id="UP000232323">
    <property type="component" value="Unassembled WGS sequence"/>
</dbReference>
<accession>A0A250X9I4</accession>
<sequence length="1514" mass="166764">MASLQYNFRAYPPLVGTGLAGTSYMYVVVTDWSIFFVSNDAKYDQSVLLELPFLGIEKMDTEVCESSKYLKGPKDFKVNMMHIYPKVDISKLPKETVDKMDAVLKKVNTGQDIVDAIPASSRLFASHLFPRPAPAPLQKIYNKPYTGRALAGYKEQRHLLHQQQLPWQPQQHNQNTNMHYSQGAGNLPGTASSHSNMHYSQGAGNLPGTASSHSNMHYSQGAGNLPGTASSQHSNMLQPSSRQSGYHGGPLGESVEVGKEMQGESLEHQSSPQNQQQQQQQQQTAWALWQQQLLQQSSPPPPPQALFQSDQNPAAALGQQQQPMNMRFQYQQQQQQQIKAVQQQWMPSRQHLGVQPVAPVSAPPGSTTGSWVEQQSQVWQQQQQQHPTGNVRSQHLLAQRSQMLQQYIKEADQAGHQPQVQVYGTGASVPSSAGPMSWVEEQSLAWQKKNIQAYGEQRQPQLVYGQQYIVQHEPHLQASSTAVQGIAVPGPSVLNSDPMNGMQGSLPQAQLAAPFQNNHSGLTVNNSNLFTYNQNPPSHLMRHQVVSHDSRTSGWMSSHPGCTLGHQAGWRSMAPDQAGWRSMAPDQAGWRSMAPDQAGWRSMAPDQRPPFPPAVSQPIPGEQWHDDDDDDDTPEFTRQDVLEQMLPDYVMHLMGLEPFSALAFYIRRGWMNAHMRLGLVAAGFPGLPYWYFPPASPYLIQSTVKAMRRASQPLTAEVAKNGGRVKVLIPSYQPAQNLALLAFFGHRIVMIPSQQHWQQSSLATGLSGLTQLFPGGNYPSLAPWPSYPDPCIQHKHWSKRHVRAPNIHTPAQSAVLSSDAQAYLLAMNKSIEDEMDLFESQQMRQQENQLLLTPRVSKLPPGGILRGPTSTDSTAAAMAAGADSGGVPVLAATHPDSVWHGWETLEGALCSGCSLFDDRDTELIKEMMAESVLSVPARAMQLASGFFKSSPAAVFIVQRLYAWGTLCALYGAKPAAVESTSSSPYVQWVLSKSQRVRGVTAVEVEADRVDMLAGRKKSPDEEAHDFFGALYQLSTWKEKPVAPRPSDLLRRLCLVPNVSPNLSRTLQTLVDTLNKMQAEKKLALQQQDSVYGLRSTPPSVPAPPTLAPEPLMLSTLQELPYLFALGGPEASEKLLKGTGKTLAGRRGDRHATVRAQGLLQASAIGRTLQSSYLHSYLGFQGGSDAVLERSKGVELWERLMGRLCARLAWKKISLMLSWINSQLAFTQGVDGRSAWLTAKCVQENEDPRLDNWTCEDCTRHLIILCLQLRDPQGRCLAGYFRPQSRSDMIHWARHEAEQYSLDWQASILYELEGLSQEADCLGLSVTEQAYEKLIQGLPMEALSIMAQRLFLRLISLMTGEAAIHGLCGVTVSPVTGLDAAGLPSVLTAEVNAYRVAAVLDSLLRSTPSLAAYLADQHFEQVFHLLRTPDARDLLSSRSCNLVLSKWTMNCLELILSRVRAADKPLRSSRVAAAAASGGNGYGDRPEEAAKGLLSVLQLAGRGSLHSYRMPGLIT</sequence>
<reference evidence="2 3" key="1">
    <citation type="submission" date="2017-08" db="EMBL/GenBank/DDBJ databases">
        <title>Acidophilic green algal genome provides insights into adaptation to an acidic environment.</title>
        <authorList>
            <person name="Hirooka S."/>
            <person name="Hirose Y."/>
            <person name="Kanesaki Y."/>
            <person name="Higuchi S."/>
            <person name="Fujiwara T."/>
            <person name="Onuma R."/>
            <person name="Era A."/>
            <person name="Ohbayashi R."/>
            <person name="Uzuka A."/>
            <person name="Nozaki H."/>
            <person name="Yoshikawa H."/>
            <person name="Miyagishima S.Y."/>
        </authorList>
    </citation>
    <scope>NUCLEOTIDE SEQUENCE [LARGE SCALE GENOMIC DNA]</scope>
    <source>
        <strain evidence="2 3">NIES-2499</strain>
    </source>
</reference>
<dbReference type="OrthoDB" id="552787at2759"/>
<proteinExistence type="predicted"/>
<dbReference type="EMBL" id="BEGY01000045">
    <property type="protein sequence ID" value="GAX79741.1"/>
    <property type="molecule type" value="Genomic_DNA"/>
</dbReference>
<feature type="compositionally biased region" description="Acidic residues" evidence="1">
    <location>
        <begin position="625"/>
        <end position="634"/>
    </location>
</feature>
<evidence type="ECO:0000313" key="2">
    <source>
        <dbReference type="EMBL" id="GAX79741.1"/>
    </source>
</evidence>
<gene>
    <name evidence="2" type="ORF">CEUSTIGMA_g7182.t1</name>
</gene>
<comment type="caution">
    <text evidence="2">The sequence shown here is derived from an EMBL/GenBank/DDBJ whole genome shotgun (WGS) entry which is preliminary data.</text>
</comment>
<feature type="compositionally biased region" description="Polar residues" evidence="1">
    <location>
        <begin position="176"/>
        <end position="244"/>
    </location>
</feature>
<feature type="compositionally biased region" description="Basic and acidic residues" evidence="1">
    <location>
        <begin position="256"/>
        <end position="267"/>
    </location>
</feature>
<feature type="region of interest" description="Disordered" evidence="1">
    <location>
        <begin position="171"/>
        <end position="284"/>
    </location>
</feature>
<feature type="compositionally biased region" description="Low complexity" evidence="1">
    <location>
        <begin position="269"/>
        <end position="284"/>
    </location>
</feature>
<evidence type="ECO:0000256" key="1">
    <source>
        <dbReference type="SAM" id="MobiDB-lite"/>
    </source>
</evidence>
<protein>
    <submittedName>
        <fullName evidence="2">Uncharacterized protein</fullName>
    </submittedName>
</protein>
<feature type="region of interest" description="Disordered" evidence="1">
    <location>
        <begin position="597"/>
        <end position="635"/>
    </location>
</feature>
<keyword evidence="3" id="KW-1185">Reference proteome</keyword>
<organism evidence="2 3">
    <name type="scientific">Chlamydomonas eustigma</name>
    <dbReference type="NCBI Taxonomy" id="1157962"/>
    <lineage>
        <taxon>Eukaryota</taxon>
        <taxon>Viridiplantae</taxon>
        <taxon>Chlorophyta</taxon>
        <taxon>core chlorophytes</taxon>
        <taxon>Chlorophyceae</taxon>
        <taxon>CS clade</taxon>
        <taxon>Chlamydomonadales</taxon>
        <taxon>Chlamydomonadaceae</taxon>
        <taxon>Chlamydomonas</taxon>
    </lineage>
</organism>
<evidence type="ECO:0000313" key="3">
    <source>
        <dbReference type="Proteomes" id="UP000232323"/>
    </source>
</evidence>